<dbReference type="EMBL" id="CP017147">
    <property type="protein sequence ID" value="AOO82237.1"/>
    <property type="molecule type" value="Genomic_DNA"/>
</dbReference>
<dbReference type="AlphaFoldDB" id="A0A1D7U4D6"/>
<evidence type="ECO:0000313" key="2">
    <source>
        <dbReference type="EMBL" id="AOO82237.1"/>
    </source>
</evidence>
<dbReference type="STRING" id="1526658.BHK69_18910"/>
<dbReference type="KEGG" id="bvv:BHK69_18910"/>
<reference evidence="2 3" key="1">
    <citation type="journal article" date="2015" name="Antonie Van Leeuwenhoek">
        <title>Bosea vaviloviae sp. nov., a new species of slow-growing rhizobia isolated from nodules of the relict species Vavilovia formosa (Stev.) Fed.</title>
        <authorList>
            <person name="Safronova V.I."/>
            <person name="Kuznetsova I.G."/>
            <person name="Sazanova A.L."/>
            <person name="Kimeklis A.K."/>
            <person name="Belimov A.A."/>
            <person name="Andronov E.E."/>
            <person name="Pinaev A.G."/>
            <person name="Chizhevskaya E.P."/>
            <person name="Pukhaev A.R."/>
            <person name="Popov K.P."/>
            <person name="Willems A."/>
            <person name="Tikhonovich I.A."/>
        </authorList>
    </citation>
    <scope>NUCLEOTIDE SEQUENCE [LARGE SCALE GENOMIC DNA]</scope>
    <source>
        <strain evidence="2 3">Vaf18</strain>
    </source>
</reference>
<accession>A0A1D7U4D6</accession>
<dbReference type="RefSeq" id="WP_069691447.1">
    <property type="nucleotide sequence ID" value="NZ_CP017147.1"/>
</dbReference>
<dbReference type="OrthoDB" id="8163638at2"/>
<feature type="signal peptide" evidence="1">
    <location>
        <begin position="1"/>
        <end position="33"/>
    </location>
</feature>
<name>A0A1D7U4D6_9HYPH</name>
<proteinExistence type="predicted"/>
<organism evidence="2 3">
    <name type="scientific">Bosea vaviloviae</name>
    <dbReference type="NCBI Taxonomy" id="1526658"/>
    <lineage>
        <taxon>Bacteria</taxon>
        <taxon>Pseudomonadati</taxon>
        <taxon>Pseudomonadota</taxon>
        <taxon>Alphaproteobacteria</taxon>
        <taxon>Hyphomicrobiales</taxon>
        <taxon>Boseaceae</taxon>
        <taxon>Bosea</taxon>
    </lineage>
</organism>
<evidence type="ECO:0008006" key="4">
    <source>
        <dbReference type="Google" id="ProtNLM"/>
    </source>
</evidence>
<protein>
    <recommendedName>
        <fullName evidence="4">Secreted protein</fullName>
    </recommendedName>
</protein>
<keyword evidence="1" id="KW-0732">Signal</keyword>
<evidence type="ECO:0000313" key="3">
    <source>
        <dbReference type="Proteomes" id="UP000094969"/>
    </source>
</evidence>
<feature type="chain" id="PRO_5009099971" description="Secreted protein" evidence="1">
    <location>
        <begin position="34"/>
        <end position="102"/>
    </location>
</feature>
<keyword evidence="3" id="KW-1185">Reference proteome</keyword>
<sequence>MIDTRLLGGRDRRRPAVKLAACILAGAASFAFAAQAKANDGNFQSVLVEAGCPTATIDKLSDRDGTATYRANCFSTSHKVIIVTCVRGVCAARNKFDHGDRG</sequence>
<gene>
    <name evidence="2" type="ORF">BHK69_18910</name>
</gene>
<evidence type="ECO:0000256" key="1">
    <source>
        <dbReference type="SAM" id="SignalP"/>
    </source>
</evidence>
<dbReference type="Proteomes" id="UP000094969">
    <property type="component" value="Chromosome"/>
</dbReference>